<keyword evidence="1" id="KW-0812">Transmembrane</keyword>
<dbReference type="RefSeq" id="WP_118164946.1">
    <property type="nucleotide sequence ID" value="NZ_JAQCTE010000004.1"/>
</dbReference>
<evidence type="ECO:0000313" key="2">
    <source>
        <dbReference type="EMBL" id="RHD54103.1"/>
    </source>
</evidence>
<feature type="transmembrane region" description="Helical" evidence="1">
    <location>
        <begin position="73"/>
        <end position="91"/>
    </location>
</feature>
<evidence type="ECO:0000256" key="1">
    <source>
        <dbReference type="SAM" id="Phobius"/>
    </source>
</evidence>
<dbReference type="Proteomes" id="UP000284361">
    <property type="component" value="Unassembled WGS sequence"/>
</dbReference>
<evidence type="ECO:0000313" key="3">
    <source>
        <dbReference type="Proteomes" id="UP000284361"/>
    </source>
</evidence>
<comment type="caution">
    <text evidence="2">The sequence shown here is derived from an EMBL/GenBank/DDBJ whole genome shotgun (WGS) entry which is preliminary data.</text>
</comment>
<name>A0A414FTP7_9BACT</name>
<feature type="transmembrane region" description="Helical" evidence="1">
    <location>
        <begin position="5"/>
        <end position="21"/>
    </location>
</feature>
<reference evidence="2 3" key="1">
    <citation type="submission" date="2018-08" db="EMBL/GenBank/DDBJ databases">
        <title>A genome reference for cultivated species of the human gut microbiota.</title>
        <authorList>
            <person name="Zou Y."/>
            <person name="Xue W."/>
            <person name="Luo G."/>
        </authorList>
    </citation>
    <scope>NUCLEOTIDE SEQUENCE [LARGE SCALE GENOMIC DNA]</scope>
    <source>
        <strain evidence="2 3">AM31-10</strain>
    </source>
</reference>
<protein>
    <submittedName>
        <fullName evidence="2">Uncharacterized protein</fullName>
    </submittedName>
</protein>
<gene>
    <name evidence="2" type="ORF">DW789_08865</name>
</gene>
<keyword evidence="1" id="KW-1133">Transmembrane helix</keyword>
<sequence>MKYMNFYLAVVYLFLMIYFRLFTDVDSVYYVSFIMPSAISVIFYKENMRTILFILIALLLYFAFIWIDFSFSNILYSIVGFFIAVVNIFILRKVKVNK</sequence>
<keyword evidence="1" id="KW-0472">Membrane</keyword>
<feature type="transmembrane region" description="Helical" evidence="1">
    <location>
        <begin position="27"/>
        <end position="44"/>
    </location>
</feature>
<accession>A0A414FTP7</accession>
<proteinExistence type="predicted"/>
<dbReference type="AlphaFoldDB" id="A0A414FTP7"/>
<feature type="transmembrane region" description="Helical" evidence="1">
    <location>
        <begin position="51"/>
        <end position="67"/>
    </location>
</feature>
<dbReference type="EMBL" id="QSJG01000016">
    <property type="protein sequence ID" value="RHD54103.1"/>
    <property type="molecule type" value="Genomic_DNA"/>
</dbReference>
<organism evidence="2 3">
    <name type="scientific">Phocaeicola plebeius</name>
    <dbReference type="NCBI Taxonomy" id="310297"/>
    <lineage>
        <taxon>Bacteria</taxon>
        <taxon>Pseudomonadati</taxon>
        <taxon>Bacteroidota</taxon>
        <taxon>Bacteroidia</taxon>
        <taxon>Bacteroidales</taxon>
        <taxon>Bacteroidaceae</taxon>
        <taxon>Phocaeicola</taxon>
    </lineage>
</organism>